<evidence type="ECO:0000313" key="1">
    <source>
        <dbReference type="EMBL" id="CAE8619340.1"/>
    </source>
</evidence>
<sequence length="82" mass="8868">PRLGLRRPRADGDCPAALGAQGPDLAWSSRLPAPRGRLWRRLASELCCWRRDGRAFSGQQGQKGLPQNRTLAAAAVDKCGAM</sequence>
<accession>A0A813G2Q9</accession>
<dbReference type="EMBL" id="CAJNNV010026974">
    <property type="protein sequence ID" value="CAE8619340.1"/>
    <property type="molecule type" value="Genomic_DNA"/>
</dbReference>
<reference evidence="1" key="1">
    <citation type="submission" date="2021-02" db="EMBL/GenBank/DDBJ databases">
        <authorList>
            <person name="Dougan E. K."/>
            <person name="Rhodes N."/>
            <person name="Thang M."/>
            <person name="Chan C."/>
        </authorList>
    </citation>
    <scope>NUCLEOTIDE SEQUENCE</scope>
</reference>
<gene>
    <name evidence="1" type="ORF">PGLA1383_LOCUS36931</name>
</gene>
<feature type="non-terminal residue" evidence="1">
    <location>
        <position position="1"/>
    </location>
</feature>
<proteinExistence type="predicted"/>
<dbReference type="AlphaFoldDB" id="A0A813G2Q9"/>
<name>A0A813G2Q9_POLGL</name>
<protein>
    <submittedName>
        <fullName evidence="1">Uncharacterized protein</fullName>
    </submittedName>
</protein>
<keyword evidence="2" id="KW-1185">Reference proteome</keyword>
<organism evidence="1 2">
    <name type="scientific">Polarella glacialis</name>
    <name type="common">Dinoflagellate</name>
    <dbReference type="NCBI Taxonomy" id="89957"/>
    <lineage>
        <taxon>Eukaryota</taxon>
        <taxon>Sar</taxon>
        <taxon>Alveolata</taxon>
        <taxon>Dinophyceae</taxon>
        <taxon>Suessiales</taxon>
        <taxon>Suessiaceae</taxon>
        <taxon>Polarella</taxon>
    </lineage>
</organism>
<feature type="non-terminal residue" evidence="1">
    <location>
        <position position="82"/>
    </location>
</feature>
<evidence type="ECO:0000313" key="2">
    <source>
        <dbReference type="Proteomes" id="UP000654075"/>
    </source>
</evidence>
<comment type="caution">
    <text evidence="1">The sequence shown here is derived from an EMBL/GenBank/DDBJ whole genome shotgun (WGS) entry which is preliminary data.</text>
</comment>
<dbReference type="Proteomes" id="UP000654075">
    <property type="component" value="Unassembled WGS sequence"/>
</dbReference>